<dbReference type="AlphaFoldDB" id="A0A9N9H8W5"/>
<dbReference type="Proteomes" id="UP000789831">
    <property type="component" value="Unassembled WGS sequence"/>
</dbReference>
<accession>A0A9N9H8W5</accession>
<evidence type="ECO:0000256" key="1">
    <source>
        <dbReference type="SAM" id="MobiDB-lite"/>
    </source>
</evidence>
<dbReference type="Gene3D" id="3.90.228.10">
    <property type="match status" value="1"/>
</dbReference>
<comment type="caution">
    <text evidence="2">The sequence shown here is derived from an EMBL/GenBank/DDBJ whole genome shotgun (WGS) entry which is preliminary data.</text>
</comment>
<proteinExistence type="predicted"/>
<dbReference type="EMBL" id="CAJVPL010006709">
    <property type="protein sequence ID" value="CAG8665809.1"/>
    <property type="molecule type" value="Genomic_DNA"/>
</dbReference>
<name>A0A9N9H8W5_9GLOM</name>
<keyword evidence="3" id="KW-1185">Reference proteome</keyword>
<evidence type="ECO:0000313" key="3">
    <source>
        <dbReference type="Proteomes" id="UP000789831"/>
    </source>
</evidence>
<evidence type="ECO:0000313" key="2">
    <source>
        <dbReference type="EMBL" id="CAG8665809.1"/>
    </source>
</evidence>
<organism evidence="2 3">
    <name type="scientific">Ambispora gerdemannii</name>
    <dbReference type="NCBI Taxonomy" id="144530"/>
    <lineage>
        <taxon>Eukaryota</taxon>
        <taxon>Fungi</taxon>
        <taxon>Fungi incertae sedis</taxon>
        <taxon>Mucoromycota</taxon>
        <taxon>Glomeromycotina</taxon>
        <taxon>Glomeromycetes</taxon>
        <taxon>Archaeosporales</taxon>
        <taxon>Ambisporaceae</taxon>
        <taxon>Ambispora</taxon>
    </lineage>
</organism>
<feature type="region of interest" description="Disordered" evidence="1">
    <location>
        <begin position="30"/>
        <end position="56"/>
    </location>
</feature>
<gene>
    <name evidence="2" type="ORF">AGERDE_LOCUS12031</name>
</gene>
<sequence length="276" mass="32029">DDNSEQQEQETIVINVNEKPFEVKYPEMIYDEENKDERRNTHEVEEHSDEKGKKINDKSCQCSSCQHGLTPSLRSDLRGLEKYLHSARLLREVALFAGTRNVTDKLRHNEESAQKFDECFSEFTVIADDPNVKPLWRGTRTQCEYEEKESPCDPSAVLCCSSCKSINDDEIGKNRQNNDKRIYLSTNSSHCFSFSKFEKDEINSSHSTVTIQLCFVALGKSHTFDSALDDFKELSDAPPYPCHSVYRQKKDFGEFITYRWDAIIPFVNISYRMTQW</sequence>
<protein>
    <submittedName>
        <fullName evidence="2">11168_t:CDS:1</fullName>
    </submittedName>
</protein>
<dbReference type="OrthoDB" id="10319226at2759"/>
<feature type="non-terminal residue" evidence="2">
    <location>
        <position position="276"/>
    </location>
</feature>
<reference evidence="2" key="1">
    <citation type="submission" date="2021-06" db="EMBL/GenBank/DDBJ databases">
        <authorList>
            <person name="Kallberg Y."/>
            <person name="Tangrot J."/>
            <person name="Rosling A."/>
        </authorList>
    </citation>
    <scope>NUCLEOTIDE SEQUENCE</scope>
    <source>
        <strain evidence="2">MT106</strain>
    </source>
</reference>
<feature type="compositionally biased region" description="Basic and acidic residues" evidence="1">
    <location>
        <begin position="35"/>
        <end position="56"/>
    </location>
</feature>